<evidence type="ECO:0000313" key="7">
    <source>
        <dbReference type="Proteomes" id="UP000515563"/>
    </source>
</evidence>
<evidence type="ECO:0000256" key="4">
    <source>
        <dbReference type="ARBA" id="ARBA00023163"/>
    </source>
</evidence>
<dbReference type="FunFam" id="1.10.10.10:FF:000001">
    <property type="entry name" value="LysR family transcriptional regulator"/>
    <property type="match status" value="1"/>
</dbReference>
<dbReference type="CDD" id="cd08414">
    <property type="entry name" value="PBP2_LTTR_aromatics_like"/>
    <property type="match status" value="1"/>
</dbReference>
<dbReference type="InterPro" id="IPR036388">
    <property type="entry name" value="WH-like_DNA-bd_sf"/>
</dbReference>
<dbReference type="PANTHER" id="PTHR30346:SF0">
    <property type="entry name" value="HCA OPERON TRANSCRIPTIONAL ACTIVATOR HCAR"/>
    <property type="match status" value="1"/>
</dbReference>
<evidence type="ECO:0000259" key="5">
    <source>
        <dbReference type="PROSITE" id="PS50931"/>
    </source>
</evidence>
<accession>A0A7G6WZB0</accession>
<dbReference type="Gene3D" id="3.40.190.10">
    <property type="entry name" value="Periplasmic binding protein-like II"/>
    <property type="match status" value="2"/>
</dbReference>
<proteinExistence type="inferred from homology"/>
<keyword evidence="3" id="KW-0238">DNA-binding</keyword>
<name>A0A7G6WZB0_9ACTN</name>
<dbReference type="InterPro" id="IPR036390">
    <property type="entry name" value="WH_DNA-bd_sf"/>
</dbReference>
<evidence type="ECO:0000313" key="6">
    <source>
        <dbReference type="EMBL" id="QNE19325.1"/>
    </source>
</evidence>
<gene>
    <name evidence="6" type="ORF">F1D05_17135</name>
</gene>
<dbReference type="SUPFAM" id="SSF46785">
    <property type="entry name" value="Winged helix' DNA-binding domain"/>
    <property type="match status" value="1"/>
</dbReference>
<dbReference type="Pfam" id="PF03466">
    <property type="entry name" value="LysR_substrate"/>
    <property type="match status" value="1"/>
</dbReference>
<dbReference type="PROSITE" id="PS50931">
    <property type="entry name" value="HTH_LYSR"/>
    <property type="match status" value="1"/>
</dbReference>
<organism evidence="6 7">
    <name type="scientific">Kribbella qitaiheensis</name>
    <dbReference type="NCBI Taxonomy" id="1544730"/>
    <lineage>
        <taxon>Bacteria</taxon>
        <taxon>Bacillati</taxon>
        <taxon>Actinomycetota</taxon>
        <taxon>Actinomycetes</taxon>
        <taxon>Propionibacteriales</taxon>
        <taxon>Kribbellaceae</taxon>
        <taxon>Kribbella</taxon>
    </lineage>
</organism>
<sequence>MAGVELRQMRYYVAVAEELHFGRAATRLHISTPTLSQQIKQVEREIGTPLLIRHSRGVEITAAGEVFLDHATKTIAAAELALTETRRAAGLDEPELRLGLLNGVPGSLPKALESLASERFPGCKVTPIAGTTTEQLRRLSTGDVDLALIRIPVTLPPATDSAKLAEEELGVLLTATHPLADSTEITLDQLRDHELIWIQREAAPEFYDDAIERLGGPGLRISSTAMSHSQLRSALLVRPDAITLGSRRAADSEIVWRPIQGHPLIATYTAIWRTDSRNPVLRAMTVSPGLTTMRKHVVDL</sequence>
<dbReference type="GO" id="GO:0032993">
    <property type="term" value="C:protein-DNA complex"/>
    <property type="evidence" value="ECO:0007669"/>
    <property type="project" value="TreeGrafter"/>
</dbReference>
<evidence type="ECO:0000256" key="1">
    <source>
        <dbReference type="ARBA" id="ARBA00009437"/>
    </source>
</evidence>
<reference evidence="7" key="1">
    <citation type="submission" date="2019-09" db="EMBL/GenBank/DDBJ databases">
        <title>Antimicrobial potential of Antarctic Bacteria.</title>
        <authorList>
            <person name="Benaud N."/>
            <person name="Edwards R.J."/>
            <person name="Ferrari B.C."/>
        </authorList>
    </citation>
    <scope>NUCLEOTIDE SEQUENCE [LARGE SCALE GENOMIC DNA]</scope>
    <source>
        <strain evidence="7">SPB151</strain>
    </source>
</reference>
<evidence type="ECO:0000256" key="2">
    <source>
        <dbReference type="ARBA" id="ARBA00023015"/>
    </source>
</evidence>
<dbReference type="SUPFAM" id="SSF53850">
    <property type="entry name" value="Periplasmic binding protein-like II"/>
    <property type="match status" value="1"/>
</dbReference>
<dbReference type="PRINTS" id="PR00039">
    <property type="entry name" value="HTHLYSR"/>
</dbReference>
<keyword evidence="2" id="KW-0805">Transcription regulation</keyword>
<dbReference type="KEGG" id="kqi:F1D05_17135"/>
<comment type="similarity">
    <text evidence="1">Belongs to the LysR transcriptional regulatory family.</text>
</comment>
<keyword evidence="4" id="KW-0804">Transcription</keyword>
<feature type="domain" description="HTH lysR-type" evidence="5">
    <location>
        <begin position="4"/>
        <end position="61"/>
    </location>
</feature>
<keyword evidence="7" id="KW-1185">Reference proteome</keyword>
<dbReference type="Gene3D" id="1.10.10.10">
    <property type="entry name" value="Winged helix-like DNA-binding domain superfamily/Winged helix DNA-binding domain"/>
    <property type="match status" value="1"/>
</dbReference>
<dbReference type="Proteomes" id="UP000515563">
    <property type="component" value="Chromosome"/>
</dbReference>
<dbReference type="InterPro" id="IPR005119">
    <property type="entry name" value="LysR_subst-bd"/>
</dbReference>
<dbReference type="PANTHER" id="PTHR30346">
    <property type="entry name" value="TRANSCRIPTIONAL DUAL REGULATOR HCAR-RELATED"/>
    <property type="match status" value="1"/>
</dbReference>
<protein>
    <submittedName>
        <fullName evidence="6">LysR family transcriptional regulator</fullName>
    </submittedName>
</protein>
<dbReference type="GO" id="GO:0003700">
    <property type="term" value="F:DNA-binding transcription factor activity"/>
    <property type="evidence" value="ECO:0007669"/>
    <property type="project" value="InterPro"/>
</dbReference>
<dbReference type="GO" id="GO:0003677">
    <property type="term" value="F:DNA binding"/>
    <property type="evidence" value="ECO:0007669"/>
    <property type="project" value="UniProtKB-KW"/>
</dbReference>
<dbReference type="AlphaFoldDB" id="A0A7G6WZB0"/>
<reference evidence="6 7" key="2">
    <citation type="journal article" date="2020" name="Microbiol. Resour. Announc.">
        <title>Antarctic desert soil bacteria exhibit high novel natural product potential, evaluated through long-read genome sequencing and comparative genomics.</title>
        <authorList>
            <person name="Benaud N."/>
            <person name="Edwards R.J."/>
            <person name="Amos T.G."/>
            <person name="D'Agostino P.M."/>
            <person name="Gutierrez-Chavez C."/>
            <person name="Montgomery K."/>
            <person name="Nicetic I."/>
            <person name="Ferrari B.C."/>
        </authorList>
    </citation>
    <scope>NUCLEOTIDE SEQUENCE [LARGE SCALE GENOMIC DNA]</scope>
    <source>
        <strain evidence="6 7">SPB151</strain>
    </source>
</reference>
<evidence type="ECO:0000256" key="3">
    <source>
        <dbReference type="ARBA" id="ARBA00023125"/>
    </source>
</evidence>
<dbReference type="EMBL" id="CP043661">
    <property type="protein sequence ID" value="QNE19325.1"/>
    <property type="molecule type" value="Genomic_DNA"/>
</dbReference>
<dbReference type="Pfam" id="PF00126">
    <property type="entry name" value="HTH_1"/>
    <property type="match status" value="1"/>
</dbReference>
<dbReference type="InterPro" id="IPR000847">
    <property type="entry name" value="LysR_HTH_N"/>
</dbReference>